<accession>A0AAW4N048</accession>
<comment type="caution">
    <text evidence="1">The sequence shown here is derived from an EMBL/GenBank/DDBJ whole genome shotgun (WGS) entry which is preliminary data.</text>
</comment>
<gene>
    <name evidence="1" type="ORF">KSW82_03880</name>
</gene>
<proteinExistence type="predicted"/>
<evidence type="ECO:0000313" key="2">
    <source>
        <dbReference type="Proteomes" id="UP001196765"/>
    </source>
</evidence>
<dbReference type="RefSeq" id="WP_217743918.1">
    <property type="nucleotide sequence ID" value="NZ_JAHOEI010000007.1"/>
</dbReference>
<protein>
    <submittedName>
        <fullName evidence="1">Uncharacterized protein</fullName>
    </submittedName>
</protein>
<reference evidence="1" key="1">
    <citation type="submission" date="2021-06" db="EMBL/GenBank/DDBJ databases">
        <title>Collection of gut derived symbiotic bacterial strains cultured from healthy donors.</title>
        <authorList>
            <person name="Lin H."/>
            <person name="Littmann E."/>
            <person name="Pamer E.G."/>
        </authorList>
    </citation>
    <scope>NUCLEOTIDE SEQUENCE</scope>
    <source>
        <strain evidence="1">MSK.21.74</strain>
    </source>
</reference>
<evidence type="ECO:0000313" key="1">
    <source>
        <dbReference type="EMBL" id="MBV3386880.1"/>
    </source>
</evidence>
<dbReference type="EMBL" id="JAHOEI010000007">
    <property type="protein sequence ID" value="MBV3386880.1"/>
    <property type="molecule type" value="Genomic_DNA"/>
</dbReference>
<dbReference type="AlphaFoldDB" id="A0AAW4N048"/>
<sequence>MKTLKEIHSEANKYSESEPLQDAFVAGARWALTGKYYKPSELFDNHAEVETVDLEVEEEQKQMLVFEPPFEEWWNAYNKKRGRKKAEAKWKKLSLNDKVACMKATPLYVASTPDPVYRKDPLTYLNGECWNDEIIQKQDYEQQRNIQRSERAARLIASAYHQG</sequence>
<dbReference type="Proteomes" id="UP001196765">
    <property type="component" value="Unassembled WGS sequence"/>
</dbReference>
<name>A0AAW4N048_9BACT</name>
<organism evidence="1 2">
    <name type="scientific">Segatella copri</name>
    <dbReference type="NCBI Taxonomy" id="165179"/>
    <lineage>
        <taxon>Bacteria</taxon>
        <taxon>Pseudomonadati</taxon>
        <taxon>Bacteroidota</taxon>
        <taxon>Bacteroidia</taxon>
        <taxon>Bacteroidales</taxon>
        <taxon>Prevotellaceae</taxon>
        <taxon>Segatella</taxon>
    </lineage>
</organism>